<dbReference type="OrthoDB" id="7777846at2"/>
<reference evidence="1 2" key="1">
    <citation type="journal article" date="2015" name="Stand. Genomic Sci.">
        <title>Genomic Encyclopedia of Bacterial and Archaeal Type Strains, Phase III: the genomes of soil and plant-associated and newly described type strains.</title>
        <authorList>
            <person name="Whitman W.B."/>
            <person name="Woyke T."/>
            <person name="Klenk H.P."/>
            <person name="Zhou Y."/>
            <person name="Lilburn T.G."/>
            <person name="Beck B.J."/>
            <person name="De Vos P."/>
            <person name="Vandamme P."/>
            <person name="Eisen J.A."/>
            <person name="Garrity G."/>
            <person name="Hugenholtz P."/>
            <person name="Kyrpides N.C."/>
        </authorList>
    </citation>
    <scope>NUCLEOTIDE SEQUENCE [LARGE SCALE GENOMIC DNA]</scope>
    <source>
        <strain evidence="1 2">CGMCC 1.5364</strain>
    </source>
</reference>
<accession>A0A562NSN7</accession>
<dbReference type="RefSeq" id="WP_145397392.1">
    <property type="nucleotide sequence ID" value="NZ_VLKU01000004.1"/>
</dbReference>
<evidence type="ECO:0000313" key="1">
    <source>
        <dbReference type="EMBL" id="TWI35143.1"/>
    </source>
</evidence>
<protein>
    <submittedName>
        <fullName evidence="1">Uncharacterized protein</fullName>
    </submittedName>
</protein>
<gene>
    <name evidence="1" type="ORF">IQ24_01652</name>
</gene>
<name>A0A562NSN7_9RHOB</name>
<proteinExistence type="predicted"/>
<evidence type="ECO:0000313" key="2">
    <source>
        <dbReference type="Proteomes" id="UP000316225"/>
    </source>
</evidence>
<organism evidence="1 2">
    <name type="scientific">Paracoccus sulfuroxidans</name>
    <dbReference type="NCBI Taxonomy" id="384678"/>
    <lineage>
        <taxon>Bacteria</taxon>
        <taxon>Pseudomonadati</taxon>
        <taxon>Pseudomonadota</taxon>
        <taxon>Alphaproteobacteria</taxon>
        <taxon>Rhodobacterales</taxon>
        <taxon>Paracoccaceae</taxon>
        <taxon>Paracoccus</taxon>
    </lineage>
</organism>
<dbReference type="Proteomes" id="UP000316225">
    <property type="component" value="Unassembled WGS sequence"/>
</dbReference>
<dbReference type="AlphaFoldDB" id="A0A562NSN7"/>
<keyword evidence="2" id="KW-1185">Reference proteome</keyword>
<comment type="caution">
    <text evidence="1">The sequence shown here is derived from an EMBL/GenBank/DDBJ whole genome shotgun (WGS) entry which is preliminary data.</text>
</comment>
<sequence length="118" mass="12710">MVTAVTGFANTAASFAVGSDVQQAQQPTEPALSDMAQSVLDSVSRLHNDFEAGMQNIQVEKKPVHTPNENPELKQMFDEAVQQMGANLHMQAQLVQFSMATSISQSLGNNLNSFLKGS</sequence>
<dbReference type="EMBL" id="VLKU01000004">
    <property type="protein sequence ID" value="TWI35143.1"/>
    <property type="molecule type" value="Genomic_DNA"/>
</dbReference>